<accession>A0A5N3V1P0</accession>
<protein>
    <submittedName>
        <fullName evidence="2">Uncharacterized protein</fullName>
    </submittedName>
</protein>
<evidence type="ECO:0000313" key="2">
    <source>
        <dbReference type="EMBL" id="KAB0342401.1"/>
    </source>
</evidence>
<feature type="non-terminal residue" evidence="2">
    <location>
        <position position="1"/>
    </location>
</feature>
<keyword evidence="3" id="KW-1185">Reference proteome</keyword>
<gene>
    <name evidence="2" type="ORF">FD754_019327</name>
</gene>
<dbReference type="AlphaFoldDB" id="A0A5N3V1P0"/>
<name>A0A5N3V1P0_MUNMU</name>
<sequence length="31" mass="3672">DDKLSAVVHKQKDLEIRQQKLKKANEKKQPK</sequence>
<organism evidence="2 3">
    <name type="scientific">Muntiacus muntjak</name>
    <name type="common">Barking deer</name>
    <name type="synonym">Indian muntjac</name>
    <dbReference type="NCBI Taxonomy" id="9888"/>
    <lineage>
        <taxon>Eukaryota</taxon>
        <taxon>Metazoa</taxon>
        <taxon>Chordata</taxon>
        <taxon>Craniata</taxon>
        <taxon>Vertebrata</taxon>
        <taxon>Euteleostomi</taxon>
        <taxon>Mammalia</taxon>
        <taxon>Eutheria</taxon>
        <taxon>Laurasiatheria</taxon>
        <taxon>Artiodactyla</taxon>
        <taxon>Ruminantia</taxon>
        <taxon>Pecora</taxon>
        <taxon>Cervidae</taxon>
        <taxon>Muntiacinae</taxon>
        <taxon>Muntiacus</taxon>
    </lineage>
</organism>
<feature type="region of interest" description="Disordered" evidence="1">
    <location>
        <begin position="1"/>
        <end position="31"/>
    </location>
</feature>
<evidence type="ECO:0000256" key="1">
    <source>
        <dbReference type="SAM" id="MobiDB-lite"/>
    </source>
</evidence>
<comment type="caution">
    <text evidence="2">The sequence shown here is derived from an EMBL/GenBank/DDBJ whole genome shotgun (WGS) entry which is preliminary data.</text>
</comment>
<reference evidence="2 3" key="1">
    <citation type="submission" date="2019-06" db="EMBL/GenBank/DDBJ databases">
        <title>Discovery of a novel chromosome fission-fusion reversal in muntjac.</title>
        <authorList>
            <person name="Mudd A.B."/>
            <person name="Bredeson J.V."/>
            <person name="Baum R."/>
            <person name="Hockemeyer D."/>
            <person name="Rokhsar D.S."/>
        </authorList>
    </citation>
    <scope>NUCLEOTIDE SEQUENCE [LARGE SCALE GENOMIC DNA]</scope>
    <source>
        <strain evidence="2">UTSW_UCB_Mm</strain>
        <tissue evidence="2">Fibroblast cell line</tissue>
    </source>
</reference>
<dbReference type="EMBL" id="VCEA01000003">
    <property type="protein sequence ID" value="KAB0342401.1"/>
    <property type="molecule type" value="Genomic_DNA"/>
</dbReference>
<proteinExistence type="predicted"/>
<evidence type="ECO:0000313" key="3">
    <source>
        <dbReference type="Proteomes" id="UP000326458"/>
    </source>
</evidence>
<dbReference type="Proteomes" id="UP000326458">
    <property type="component" value="Unassembled WGS sequence"/>
</dbReference>